<dbReference type="SUPFAM" id="SSF50952">
    <property type="entry name" value="Soluble quinoprotein glucose dehydrogenase"/>
    <property type="match status" value="1"/>
</dbReference>
<feature type="compositionally biased region" description="Basic and acidic residues" evidence="1">
    <location>
        <begin position="520"/>
        <end position="537"/>
    </location>
</feature>
<dbReference type="EMBL" id="CDMY01000840">
    <property type="protein sequence ID" value="CEM35014.1"/>
    <property type="molecule type" value="Genomic_DNA"/>
</dbReference>
<dbReference type="PANTHER" id="PTHR19328">
    <property type="entry name" value="HEDGEHOG-INTERACTING PROTEIN"/>
    <property type="match status" value="1"/>
</dbReference>
<evidence type="ECO:0000256" key="2">
    <source>
        <dbReference type="SAM" id="SignalP"/>
    </source>
</evidence>
<feature type="signal peptide" evidence="2">
    <location>
        <begin position="1"/>
        <end position="23"/>
    </location>
</feature>
<dbReference type="AlphaFoldDB" id="A0A0G4GVN6"/>
<evidence type="ECO:0000256" key="1">
    <source>
        <dbReference type="SAM" id="MobiDB-lite"/>
    </source>
</evidence>
<evidence type="ECO:0000259" key="3">
    <source>
        <dbReference type="Pfam" id="PF22807"/>
    </source>
</evidence>
<evidence type="ECO:0000313" key="4">
    <source>
        <dbReference type="EMBL" id="CEM35014.1"/>
    </source>
</evidence>
<dbReference type="PhylomeDB" id="A0A0G4GVN6"/>
<keyword evidence="5" id="KW-1185">Reference proteome</keyword>
<name>A0A0G4GVN6_VITBC</name>
<feature type="chain" id="PRO_5005191056" description="Pyrroloquinoline quinone-dependent pyranose dehydrogenase beta-propeller domain-containing protein" evidence="2">
    <location>
        <begin position="24"/>
        <end position="537"/>
    </location>
</feature>
<protein>
    <recommendedName>
        <fullName evidence="3">Pyrroloquinoline quinone-dependent pyranose dehydrogenase beta-propeller domain-containing protein</fullName>
    </recommendedName>
</protein>
<dbReference type="InterPro" id="IPR011041">
    <property type="entry name" value="Quinoprot_gluc/sorb_DH_b-prop"/>
</dbReference>
<evidence type="ECO:0000313" key="5">
    <source>
        <dbReference type="Proteomes" id="UP000041254"/>
    </source>
</evidence>
<dbReference type="Gene3D" id="2.120.10.30">
    <property type="entry name" value="TolB, C-terminal domain"/>
    <property type="match status" value="1"/>
</dbReference>
<feature type="domain" description="Pyrroloquinoline quinone-dependent pyranose dehydrogenase beta-propeller" evidence="3">
    <location>
        <begin position="50"/>
        <end position="498"/>
    </location>
</feature>
<feature type="region of interest" description="Disordered" evidence="1">
    <location>
        <begin position="512"/>
        <end position="537"/>
    </location>
</feature>
<dbReference type="InterPro" id="IPR011042">
    <property type="entry name" value="6-blade_b-propeller_TolB-like"/>
</dbReference>
<dbReference type="Proteomes" id="UP000041254">
    <property type="component" value="Unassembled WGS sequence"/>
</dbReference>
<feature type="region of interest" description="Disordered" evidence="1">
    <location>
        <begin position="374"/>
        <end position="393"/>
    </location>
</feature>
<dbReference type="VEuPathDB" id="CryptoDB:Vbra_18801"/>
<dbReference type="Pfam" id="PF22807">
    <property type="entry name" value="TrAA12"/>
    <property type="match status" value="1"/>
</dbReference>
<accession>A0A0G4GVN6</accession>
<dbReference type="STRING" id="1169540.A0A0G4GVN6"/>
<dbReference type="InParanoid" id="A0A0G4GVN6"/>
<reference evidence="4 5" key="1">
    <citation type="submission" date="2014-11" db="EMBL/GenBank/DDBJ databases">
        <authorList>
            <person name="Zhu J."/>
            <person name="Qi W."/>
            <person name="Song R."/>
        </authorList>
    </citation>
    <scope>NUCLEOTIDE SEQUENCE [LARGE SCALE GENOMIC DNA]</scope>
</reference>
<sequence>MMDVALCLLSVLAVILSRNGCRGQPDLEEDIEPHEYSSDLCPYPYRGAQLPEGWTACKWLDGLGEPRGLEMGLVETNNDLLIIDRIGITMPKMEARILVAADDDASGAIDAEGELVELWRGDIPLNHGIAVFGGFLFATTDRTCYRWPYTPGQRTPLDDSERVVVVRNINKDGTGGAKRGHTTRTLLFGPDGELYISVGSYGNADPDSHRARVLLCRDVTLPSEELPRGGHDFQECEVYADGLRNAVGLAWDPMGVLWEADNGPDELCRPDLGGLIWEDNPAEEINKLDKPAAHYGYPMCFTEGKLPEGWGLGEGTQWAWTSFHQKYGGEYDDDYCRNPTKNVPPAFNMQAHTAPLGIEFFGARYSDTPCYNGTTTQPESRSAVPGGSNATNATVRPSFAERVKARTGDEALMPLPCSMFGDIFVPRHGSWNRQEAVGFDVLHISMKYGMPTGESQVILQHSPYMAMWKNQMRPVDALFDHKGRLLVSSDTSGEIIMIGINGIQQLTGRPMDVEGPLCQPEERPEQDKGDGAARRLR</sequence>
<organism evidence="4 5">
    <name type="scientific">Vitrella brassicaformis (strain CCMP3155)</name>
    <dbReference type="NCBI Taxonomy" id="1169540"/>
    <lineage>
        <taxon>Eukaryota</taxon>
        <taxon>Sar</taxon>
        <taxon>Alveolata</taxon>
        <taxon>Colpodellida</taxon>
        <taxon>Vitrellaceae</taxon>
        <taxon>Vitrella</taxon>
    </lineage>
</organism>
<dbReference type="InterPro" id="IPR054539">
    <property type="entry name" value="Beta-prop_PDH"/>
</dbReference>
<keyword evidence="2" id="KW-0732">Signal</keyword>
<dbReference type="OrthoDB" id="507128at2759"/>
<proteinExistence type="predicted"/>
<gene>
    <name evidence="4" type="ORF">Vbra_18801</name>
</gene>
<dbReference type="PANTHER" id="PTHR19328:SF53">
    <property type="entry name" value="MEMBRANE PROTEIN"/>
    <property type="match status" value="1"/>
</dbReference>